<accession>A0A9D5DJG3</accession>
<feature type="transmembrane region" description="Helical" evidence="1">
    <location>
        <begin position="206"/>
        <end position="226"/>
    </location>
</feature>
<sequence length="848" mass="98929">MLKFIQYQLFIIILFISLNAYYSQINTFGSKVDNGYLLEFANEYIKKYERQIINNNKQVIKRKLGEVRFNDTALSNGINFVMNLIDDSINKNSDDLQEIFSKNNSFDNHIINYINHVDFYSEIGNYSTIEEFISTNKKYQQKERLLQLFQNNTNETKLHNQQRDFSNINRNSENNNNIYPIPMNYYGIRGNPLVQSQQNIIRQPSLSGLFSITNPAFKMIVSTVLMCLGSTPYGAIAVLVVVTVYTLVEIVIKYFYSKTKNKNILNSLKRSSKMNITANSSKNTYNMTSNSTVIVDRSQNNKLLRNLMKHDNDMIPIGNLNQIYGTILQNNYEQSQQERNLEFFSSQLIEYINRIKELNNNKIGLINDIMTKNMTSWFMNSLLDFFTNNSTNELEQAINVTSNKKFDEILYLTYRNYSSYDILPDWYKNICIICISMKENRILHEGGNDSWVPIDFIMEPKHDFLFELNNRISEIDGFINIEAESESKPVLNNSNISSNNHNFPVKIDKSEHLISDRAGYLSHNNTNHRWYDNLIKYSIQSYRQNGVRGVITMILDIFSTIFSATPVGYLLITLIRLIAFMTDKLLLLSRRRKNQDQLSRLLFEIPEIFNEEKLYIVLKEIGLIEAECNREKDILIKLYTNYIKHLQIFNPSIDISIVSREIDKFAHIIERQHKFVVGHLNSYYNFEPTYSNIFRKLVYQKKSNGNNNSEGWTLNKNNEIAYNYATEKKANDYNEKNIEVTSTVIKETKYIESKDNSNIVKNSFQNMIGGLKSFLLNLFKSIFGGAGELWEYIKGLLSRIIDFIKTLWEVIRGEKKKRILIEILENFPADSAIQSCISNEIINILQVE</sequence>
<organism evidence="2">
    <name type="scientific">Cryptosporidium canis</name>
    <dbReference type="NCBI Taxonomy" id="195482"/>
    <lineage>
        <taxon>Eukaryota</taxon>
        <taxon>Sar</taxon>
        <taxon>Alveolata</taxon>
        <taxon>Apicomplexa</taxon>
        <taxon>Conoidasida</taxon>
        <taxon>Coccidia</taxon>
        <taxon>Eucoccidiorida</taxon>
        <taxon>Eimeriorina</taxon>
        <taxon>Cryptosporidiidae</taxon>
        <taxon>Cryptosporidium</taxon>
    </lineage>
</organism>
<feature type="transmembrane region" description="Helical" evidence="1">
    <location>
        <begin position="232"/>
        <end position="256"/>
    </location>
</feature>
<dbReference type="Proteomes" id="UP001067231">
    <property type="component" value="Unassembled WGS sequence"/>
</dbReference>
<feature type="transmembrane region" description="Helical" evidence="1">
    <location>
        <begin position="568"/>
        <end position="587"/>
    </location>
</feature>
<proteinExistence type="predicted"/>
<dbReference type="EMBL" id="JAPCXC010000028">
    <property type="protein sequence ID" value="KAJ1610016.1"/>
    <property type="molecule type" value="Genomic_DNA"/>
</dbReference>
<reference evidence="2" key="1">
    <citation type="submission" date="2022-10" db="EMBL/GenBank/DDBJ databases">
        <title>Adaptive evolution leads to modifications in subtelomeric GC content in a zoonotic Cryptosporidium species.</title>
        <authorList>
            <person name="Li J."/>
            <person name="Feng Y."/>
            <person name="Xiao L."/>
        </authorList>
    </citation>
    <scope>NUCLEOTIDE SEQUENCE</scope>
    <source>
        <strain evidence="2">33844</strain>
    </source>
</reference>
<keyword evidence="1" id="KW-1133">Transmembrane helix</keyword>
<name>A0A9D5DJG3_9CRYT</name>
<protein>
    <submittedName>
        <fullName evidence="2">Signal peptide-containing and transmembrane domain-containing protein</fullName>
    </submittedName>
</protein>
<keyword evidence="1 2" id="KW-0812">Transmembrane</keyword>
<evidence type="ECO:0000313" key="2">
    <source>
        <dbReference type="EMBL" id="KAJ1610016.1"/>
    </source>
</evidence>
<evidence type="ECO:0000256" key="1">
    <source>
        <dbReference type="SAM" id="Phobius"/>
    </source>
</evidence>
<dbReference type="AlphaFoldDB" id="A0A9D5DJG3"/>
<feature type="transmembrane region" description="Helical" evidence="1">
    <location>
        <begin position="6"/>
        <end position="22"/>
    </location>
</feature>
<dbReference type="OrthoDB" id="342863at2759"/>
<keyword evidence="1" id="KW-0472">Membrane</keyword>
<gene>
    <name evidence="2" type="ORF">OJ253_1351</name>
</gene>
<comment type="caution">
    <text evidence="2">The sequence shown here is derived from an EMBL/GenBank/DDBJ whole genome shotgun (WGS) entry which is preliminary data.</text>
</comment>